<evidence type="ECO:0000313" key="1">
    <source>
        <dbReference type="EMBL" id="MBB5071934.1"/>
    </source>
</evidence>
<evidence type="ECO:0008006" key="3">
    <source>
        <dbReference type="Google" id="ProtNLM"/>
    </source>
</evidence>
<keyword evidence="2" id="KW-1185">Reference proteome</keyword>
<dbReference type="AlphaFoldDB" id="A0A840NK41"/>
<evidence type="ECO:0000313" key="2">
    <source>
        <dbReference type="Proteomes" id="UP000580474"/>
    </source>
</evidence>
<sequence>MPDRHFWRPGGDAVRHAFRGRRWCGQVSETSVCGTGVRLTADPSEEDWVIAPTCTDCNAVLRAELPGPEPGLFG</sequence>
<accession>A0A840NK41</accession>
<gene>
    <name evidence="1" type="ORF">BJ969_005022</name>
</gene>
<proteinExistence type="predicted"/>
<dbReference type="EMBL" id="JACHIV010000001">
    <property type="protein sequence ID" value="MBB5071934.1"/>
    <property type="molecule type" value="Genomic_DNA"/>
</dbReference>
<reference evidence="1 2" key="1">
    <citation type="submission" date="2020-08" db="EMBL/GenBank/DDBJ databases">
        <title>Sequencing the genomes of 1000 actinobacteria strains.</title>
        <authorList>
            <person name="Klenk H.-P."/>
        </authorList>
    </citation>
    <scope>NUCLEOTIDE SEQUENCE [LARGE SCALE GENOMIC DNA]</scope>
    <source>
        <strain evidence="1 2">DSM 45582</strain>
    </source>
</reference>
<name>A0A840NK41_9PSEU</name>
<dbReference type="Proteomes" id="UP000580474">
    <property type="component" value="Unassembled WGS sequence"/>
</dbReference>
<dbReference type="RefSeq" id="WP_184482835.1">
    <property type="nucleotide sequence ID" value="NZ_JACHIV010000001.1"/>
</dbReference>
<protein>
    <recommendedName>
        <fullName evidence="3">DUF3039 domain-containing protein</fullName>
    </recommendedName>
</protein>
<comment type="caution">
    <text evidence="1">The sequence shown here is derived from an EMBL/GenBank/DDBJ whole genome shotgun (WGS) entry which is preliminary data.</text>
</comment>
<organism evidence="1 2">
    <name type="scientific">Saccharopolyspora gloriosae</name>
    <dbReference type="NCBI Taxonomy" id="455344"/>
    <lineage>
        <taxon>Bacteria</taxon>
        <taxon>Bacillati</taxon>
        <taxon>Actinomycetota</taxon>
        <taxon>Actinomycetes</taxon>
        <taxon>Pseudonocardiales</taxon>
        <taxon>Pseudonocardiaceae</taxon>
        <taxon>Saccharopolyspora</taxon>
    </lineage>
</organism>